<comment type="caution">
    <text evidence="2">The sequence shown here is derived from an EMBL/GenBank/DDBJ whole genome shotgun (WGS) entry which is preliminary data.</text>
</comment>
<gene>
    <name evidence="2" type="primary">hybE</name>
    <name evidence="2" type="ORF">MTR62_08895</name>
</gene>
<proteinExistence type="predicted"/>
<evidence type="ECO:0000256" key="1">
    <source>
        <dbReference type="SAM" id="MobiDB-lite"/>
    </source>
</evidence>
<dbReference type="EMBL" id="JALHLF010000026">
    <property type="protein sequence ID" value="MCJ2182806.1"/>
    <property type="molecule type" value="Genomic_DNA"/>
</dbReference>
<accession>A0ABT0BDC1</accession>
<dbReference type="RefSeq" id="WP_244019264.1">
    <property type="nucleotide sequence ID" value="NZ_JALHLF010000026.1"/>
</dbReference>
<dbReference type="Gene3D" id="3.30.1460.40">
    <property type="entry name" value="[NiFe]-hydrogenase assembly chaperone, HybE"/>
    <property type="match status" value="1"/>
</dbReference>
<name>A0ABT0BDC1_9SPHN</name>
<dbReference type="Pfam" id="PF11939">
    <property type="entry name" value="NiFe-hyd_HybE"/>
    <property type="match status" value="1"/>
</dbReference>
<keyword evidence="3" id="KW-1185">Reference proteome</keyword>
<organism evidence="2 3">
    <name type="scientific">Novosphingobium organovorum</name>
    <dbReference type="NCBI Taxonomy" id="2930092"/>
    <lineage>
        <taxon>Bacteria</taxon>
        <taxon>Pseudomonadati</taxon>
        <taxon>Pseudomonadota</taxon>
        <taxon>Alphaproteobacteria</taxon>
        <taxon>Sphingomonadales</taxon>
        <taxon>Sphingomonadaceae</taxon>
        <taxon>Novosphingobium</taxon>
    </lineage>
</organism>
<dbReference type="InterPro" id="IPR038530">
    <property type="entry name" value="NiFe-hyd_HybE_sf"/>
</dbReference>
<dbReference type="InterPro" id="IPR023994">
    <property type="entry name" value="NiFe-hyd_HybE"/>
</dbReference>
<sequence length="228" mass="24705">MDQGAALADLHARIEATYRTIAETRMEGVPILNRRLDVALRGLRRYGENHVGVLVTPWFMNLLFVPCAAPDTVSGGGLRVGTSRVFVLPSGPYEALASYEAALGWHWGCSLFSPMFDFADMDSAIETAEVSLDLLFTAPDQDHPGPAENDREDVRAAMIRGKGEGSAQERLDAMARAEAAALVEAQAEVTPSTKVHSPGEAEPLVERPASLDRRALFGFGRRAAGERR</sequence>
<feature type="region of interest" description="Disordered" evidence="1">
    <location>
        <begin position="187"/>
        <end position="208"/>
    </location>
</feature>
<protein>
    <submittedName>
        <fullName evidence="2">[NiFe]-hydrogenase assembly chaperone HybE</fullName>
    </submittedName>
</protein>
<evidence type="ECO:0000313" key="3">
    <source>
        <dbReference type="Proteomes" id="UP001162881"/>
    </source>
</evidence>
<dbReference type="NCBIfam" id="TIGR03993">
    <property type="entry name" value="hydrog_HybE"/>
    <property type="match status" value="1"/>
</dbReference>
<reference evidence="2" key="1">
    <citation type="submission" date="2022-03" db="EMBL/GenBank/DDBJ databases">
        <title>Identification of a novel bacterium isolated from mangrove sediments.</title>
        <authorList>
            <person name="Pan X."/>
        </authorList>
    </citation>
    <scope>NUCLEOTIDE SEQUENCE</scope>
    <source>
        <strain evidence="2">B1949</strain>
    </source>
</reference>
<dbReference type="Proteomes" id="UP001162881">
    <property type="component" value="Unassembled WGS sequence"/>
</dbReference>
<evidence type="ECO:0000313" key="2">
    <source>
        <dbReference type="EMBL" id="MCJ2182806.1"/>
    </source>
</evidence>